<keyword evidence="2" id="KW-1185">Reference proteome</keyword>
<dbReference type="WBParaSite" id="SMUV_0000494101-mRNA-1">
    <property type="protein sequence ID" value="SMUV_0000494101-mRNA-1"/>
    <property type="gene ID" value="SMUV_0000494101"/>
</dbReference>
<sequence length="737" mass="81474">MTLDRKNAQLDRSSSRSRSNSAPSEATSLHQSITSGLQSSLRNYKKENLNHDLLSYWSAPDYSDMNNVGEDADDADHFSEVDSPKDYCWSAPDLASEDLYESSEESCEPEQMVSSSNRGRLFSLPSSIFSDYDEPKHPSFLALDGREGEHVLSSSCKLTSQLPKSLALEESYNSMDIYVASPSPQRELNAKEVHESFVEKKPPRNSTSPSAIDFIDSPDDNPDIPFGYEHFVAKVNALRSKQHANVKTDLEASIRVSANAESKRNNDESLDNSEKEDKIRDIPEESAVIEPQPDSSDHEKTLSVSTNSSHPNSSIVDKKEEENIEEVLKRFTGFKPYNITNEQVNQVLQTEFGNTKDPIKSSHSDKLNHSMASSDDSNNASSHRRSKPDYSTANSSITASDKHCNDSLQAVSSNETKSIDVEIHNLPAASISTRLLPEDIRSLSEKRSSRKCESKMRRSATECRLNSMGDNSTLKQQIRSGHSFSNGSSPISLKKSNTAVNIRALEQHDASTLGRRRLPVAPNKDTETSYIYKEPYLADSEANAAYSNNNLISEQQIAVQQGRHKSQMGSPAQSSNWLPTSNNFCASMITDGIIETPSYKTEFANTAATTAQQSPENPEAQQSVVYGVESTRCHHSNTPKYTPTSSPDIHFIYHKESQECIPCYGQSCFSSIYAPLSEMPAFSDDLPNRIVSNENNVQRPKTLPFNGRNSNGIQQQQHSDDSSASSSSASSSSSNGY</sequence>
<feature type="region of interest" description="Disordered" evidence="1">
    <location>
        <begin position="258"/>
        <end position="320"/>
    </location>
</feature>
<feature type="compositionally biased region" description="Polar residues" evidence="1">
    <location>
        <begin position="389"/>
        <end position="399"/>
    </location>
</feature>
<protein>
    <submittedName>
        <fullName evidence="3">Protein aurora borealis</fullName>
    </submittedName>
</protein>
<feature type="compositionally biased region" description="Low complexity" evidence="1">
    <location>
        <begin position="369"/>
        <end position="381"/>
    </location>
</feature>
<organism evidence="2 3">
    <name type="scientific">Syphacia muris</name>
    <dbReference type="NCBI Taxonomy" id="451379"/>
    <lineage>
        <taxon>Eukaryota</taxon>
        <taxon>Metazoa</taxon>
        <taxon>Ecdysozoa</taxon>
        <taxon>Nematoda</taxon>
        <taxon>Chromadorea</taxon>
        <taxon>Rhabditida</taxon>
        <taxon>Spirurina</taxon>
        <taxon>Oxyuridomorpha</taxon>
        <taxon>Oxyuroidea</taxon>
        <taxon>Oxyuridae</taxon>
        <taxon>Syphacia</taxon>
    </lineage>
</organism>
<feature type="compositionally biased region" description="Polar residues" evidence="1">
    <location>
        <begin position="22"/>
        <end position="37"/>
    </location>
</feature>
<feature type="region of interest" description="Disordered" evidence="1">
    <location>
        <begin position="1"/>
        <end position="37"/>
    </location>
</feature>
<dbReference type="AlphaFoldDB" id="A0A0N5AKC4"/>
<accession>A0A0N5AKC4</accession>
<feature type="compositionally biased region" description="Low complexity" evidence="1">
    <location>
        <begin position="303"/>
        <end position="314"/>
    </location>
</feature>
<feature type="compositionally biased region" description="Polar residues" evidence="1">
    <location>
        <begin position="707"/>
        <end position="717"/>
    </location>
</feature>
<feature type="compositionally biased region" description="Basic and acidic residues" evidence="1">
    <location>
        <begin position="261"/>
        <end position="283"/>
    </location>
</feature>
<feature type="compositionally biased region" description="Basic and acidic residues" evidence="1">
    <location>
        <begin position="357"/>
        <end position="368"/>
    </location>
</feature>
<proteinExistence type="predicted"/>
<feature type="region of interest" description="Disordered" evidence="1">
    <location>
        <begin position="698"/>
        <end position="737"/>
    </location>
</feature>
<feature type="compositionally biased region" description="Basic and acidic residues" evidence="1">
    <location>
        <begin position="192"/>
        <end position="202"/>
    </location>
</feature>
<feature type="compositionally biased region" description="Low complexity" evidence="1">
    <location>
        <begin position="722"/>
        <end position="737"/>
    </location>
</feature>
<evidence type="ECO:0000256" key="1">
    <source>
        <dbReference type="SAM" id="MobiDB-lite"/>
    </source>
</evidence>
<evidence type="ECO:0000313" key="2">
    <source>
        <dbReference type="Proteomes" id="UP000046393"/>
    </source>
</evidence>
<name>A0A0N5AKC4_9BILA</name>
<feature type="region of interest" description="Disordered" evidence="1">
    <location>
        <begin position="192"/>
        <end position="218"/>
    </location>
</feature>
<dbReference type="STRING" id="451379.A0A0N5AKC4"/>
<reference evidence="3" key="1">
    <citation type="submission" date="2017-02" db="UniProtKB">
        <authorList>
            <consortium name="WormBaseParasite"/>
        </authorList>
    </citation>
    <scope>IDENTIFICATION</scope>
</reference>
<dbReference type="Proteomes" id="UP000046393">
    <property type="component" value="Unplaced"/>
</dbReference>
<evidence type="ECO:0000313" key="3">
    <source>
        <dbReference type="WBParaSite" id="SMUV_0000494101-mRNA-1"/>
    </source>
</evidence>
<feature type="region of interest" description="Disordered" evidence="1">
    <location>
        <begin position="354"/>
        <end position="402"/>
    </location>
</feature>